<dbReference type="RefSeq" id="WP_068769593.1">
    <property type="nucleotide sequence ID" value="NZ_CP109796.1"/>
</dbReference>
<dbReference type="SUPFAM" id="SSF102588">
    <property type="entry name" value="LmbE-like"/>
    <property type="match status" value="1"/>
</dbReference>
<reference evidence="1 2" key="1">
    <citation type="submission" date="2016-01" db="EMBL/GenBank/DDBJ databases">
        <title>High potential of lignocellulose degradation of a new Verrucomicrobia species.</title>
        <authorList>
            <person name="Wang Y."/>
            <person name="Shi Y."/>
            <person name="Qiu Z."/>
            <person name="Liu S."/>
            <person name="Yang H."/>
        </authorList>
    </citation>
    <scope>NUCLEOTIDE SEQUENCE [LARGE SCALE GENOMIC DNA]</scope>
    <source>
        <strain evidence="1 2">TSB47</strain>
    </source>
</reference>
<evidence type="ECO:0000313" key="2">
    <source>
        <dbReference type="Proteomes" id="UP000078486"/>
    </source>
</evidence>
<dbReference type="EMBL" id="LRRQ01000057">
    <property type="protein sequence ID" value="OAM90454.1"/>
    <property type="molecule type" value="Genomic_DNA"/>
</dbReference>
<dbReference type="STRING" id="1184151.AW736_07715"/>
<dbReference type="AlphaFoldDB" id="A0A178IKR1"/>
<dbReference type="InterPro" id="IPR024078">
    <property type="entry name" value="LmbE-like_dom_sf"/>
</dbReference>
<dbReference type="OrthoDB" id="282207at2"/>
<proteinExistence type="predicted"/>
<dbReference type="Proteomes" id="UP000078486">
    <property type="component" value="Unassembled WGS sequence"/>
</dbReference>
<name>A0A178IKR1_9BACT</name>
<dbReference type="Pfam" id="PF02585">
    <property type="entry name" value="PIG-L"/>
    <property type="match status" value="1"/>
</dbReference>
<evidence type="ECO:0000313" key="1">
    <source>
        <dbReference type="EMBL" id="OAM90454.1"/>
    </source>
</evidence>
<organism evidence="1 2">
    <name type="scientific">Termitidicoccus mucosus</name>
    <dbReference type="NCBI Taxonomy" id="1184151"/>
    <lineage>
        <taxon>Bacteria</taxon>
        <taxon>Pseudomonadati</taxon>
        <taxon>Verrucomicrobiota</taxon>
        <taxon>Opitutia</taxon>
        <taxon>Opitutales</taxon>
        <taxon>Opitutaceae</taxon>
        <taxon>Termitidicoccus</taxon>
    </lineage>
</organism>
<dbReference type="Gene3D" id="3.40.50.10320">
    <property type="entry name" value="LmbE-like"/>
    <property type="match status" value="1"/>
</dbReference>
<comment type="caution">
    <text evidence="1">The sequence shown here is derived from an EMBL/GenBank/DDBJ whole genome shotgun (WGS) entry which is preliminary data.</text>
</comment>
<keyword evidence="2" id="KW-1185">Reference proteome</keyword>
<dbReference type="InterPro" id="IPR003737">
    <property type="entry name" value="GlcNAc_PI_deacetylase-related"/>
</dbReference>
<accession>A0A178IKR1</accession>
<protein>
    <submittedName>
        <fullName evidence="1">GlcNAc-PI de-N-acetylase</fullName>
    </submittedName>
</protein>
<gene>
    <name evidence="1" type="ORF">AW736_07715</name>
</gene>
<sequence>MKFTRSEADIFVPDATLAPSDALKRTTHLCVAAHQDDIEIMAYQGIAACFGRDDKWFSGVVVTNGAGSPRSGPYRDCTDEAMQGIRRREQRKAAYVGDYSIQLQLAHPSAAVKAPADAGVQADLAAIFAGCAPEVVYLHQPADKHDTHIAVLMHCLKALRALPAARRPKKVLGCEVWRDLDWMCDSDKHVLDTGAHPNIAASLVGVFDSQIVGGKRYDLATAGRRLAHATYHTSHATDVCQGINWAMDLTPLVEDPAYSISEYTLAFIDRFRQDVDMRLRRFA</sequence>